<dbReference type="GO" id="GO:0009294">
    <property type="term" value="P:DNA-mediated transformation"/>
    <property type="evidence" value="ECO:0007669"/>
    <property type="project" value="InterPro"/>
</dbReference>
<comment type="similarity">
    <text evidence="1">Belongs to the DprA/Smf family.</text>
</comment>
<dbReference type="InterPro" id="IPR057666">
    <property type="entry name" value="DrpA_SLOG"/>
</dbReference>
<keyword evidence="5" id="KW-1185">Reference proteome</keyword>
<evidence type="ECO:0000259" key="3">
    <source>
        <dbReference type="Pfam" id="PF02481"/>
    </source>
</evidence>
<organism evidence="4 5">
    <name type="scientific">Tessaracoccus bendigoensis DSM 12906</name>
    <dbReference type="NCBI Taxonomy" id="1123357"/>
    <lineage>
        <taxon>Bacteria</taxon>
        <taxon>Bacillati</taxon>
        <taxon>Actinomycetota</taxon>
        <taxon>Actinomycetes</taxon>
        <taxon>Propionibacteriales</taxon>
        <taxon>Propionibacteriaceae</taxon>
        <taxon>Tessaracoccus</taxon>
    </lineage>
</organism>
<feature type="compositionally biased region" description="Basic and acidic residues" evidence="2">
    <location>
        <begin position="327"/>
        <end position="337"/>
    </location>
</feature>
<dbReference type="InterPro" id="IPR003488">
    <property type="entry name" value="DprA"/>
</dbReference>
<evidence type="ECO:0000313" key="5">
    <source>
        <dbReference type="Proteomes" id="UP000184512"/>
    </source>
</evidence>
<dbReference type="Pfam" id="PF02481">
    <property type="entry name" value="DNA_processg_A"/>
    <property type="match status" value="1"/>
</dbReference>
<dbReference type="AlphaFoldDB" id="A0A1M6BLU4"/>
<dbReference type="RefSeq" id="WP_073185960.1">
    <property type="nucleotide sequence ID" value="NZ_FQZG01000007.1"/>
</dbReference>
<dbReference type="STRING" id="1123357.SAMN02745244_00478"/>
<protein>
    <submittedName>
        <fullName evidence="4">DNA processing protein</fullName>
    </submittedName>
</protein>
<gene>
    <name evidence="4" type="ORF">SAMN02745244_00478</name>
</gene>
<proteinExistence type="inferred from homology"/>
<evidence type="ECO:0000256" key="2">
    <source>
        <dbReference type="SAM" id="MobiDB-lite"/>
    </source>
</evidence>
<reference evidence="4 5" key="1">
    <citation type="submission" date="2016-11" db="EMBL/GenBank/DDBJ databases">
        <authorList>
            <person name="Jaros S."/>
            <person name="Januszkiewicz K."/>
            <person name="Wedrychowicz H."/>
        </authorList>
    </citation>
    <scope>NUCLEOTIDE SEQUENCE [LARGE SCALE GENOMIC DNA]</scope>
    <source>
        <strain evidence="4 5">DSM 12906</strain>
    </source>
</reference>
<dbReference type="Gene3D" id="3.40.50.450">
    <property type="match status" value="1"/>
</dbReference>
<evidence type="ECO:0000313" key="4">
    <source>
        <dbReference type="EMBL" id="SHI49695.1"/>
    </source>
</evidence>
<dbReference type="SUPFAM" id="SSF102405">
    <property type="entry name" value="MCP/YpsA-like"/>
    <property type="match status" value="1"/>
</dbReference>
<feature type="region of interest" description="Disordered" evidence="2">
    <location>
        <begin position="307"/>
        <end position="337"/>
    </location>
</feature>
<dbReference type="PANTHER" id="PTHR43022:SF1">
    <property type="entry name" value="PROTEIN SMF"/>
    <property type="match status" value="1"/>
</dbReference>
<dbReference type="Proteomes" id="UP000184512">
    <property type="component" value="Unassembled WGS sequence"/>
</dbReference>
<dbReference type="OrthoDB" id="9785707at2"/>
<sequence>MASLSEHAADERSARVLLSLIAEADDDLTGLLLGHEGAVATVGILDSDARVPGVDANELALRQRRAQALTAGVDLDSMVPTLLDSRYSILMPGDPHWPASLADLGVGAPYVLWADGATSFLTSPISEMVTFTGMRASTSYGNTVTSELVADLARDEMVIVSGGAYGIDAAAHRAALAVGGTTIAVLASGIDRNYPTGNSGLLDGIRGVGLVLSEQPPGALPSRSRFLARVRLLAALSSATVIPEAGPRSGSLRVADQAYTLGRAVGAVPGPITSIASTGPNHLIHENLAELVSTGNDVTDLMERHGANANRQPPQARVSEFDSDPLSAERDSTSRSL</sequence>
<dbReference type="PANTHER" id="PTHR43022">
    <property type="entry name" value="PROTEIN SMF"/>
    <property type="match status" value="1"/>
</dbReference>
<accession>A0A1M6BLU4</accession>
<evidence type="ECO:0000256" key="1">
    <source>
        <dbReference type="ARBA" id="ARBA00006525"/>
    </source>
</evidence>
<dbReference type="EMBL" id="FQZG01000007">
    <property type="protein sequence ID" value="SHI49695.1"/>
    <property type="molecule type" value="Genomic_DNA"/>
</dbReference>
<name>A0A1M6BLU4_9ACTN</name>
<feature type="domain" description="Smf/DprA SLOG" evidence="3">
    <location>
        <begin position="89"/>
        <end position="301"/>
    </location>
</feature>